<dbReference type="GO" id="GO:0005886">
    <property type="term" value="C:plasma membrane"/>
    <property type="evidence" value="ECO:0007669"/>
    <property type="project" value="UniProtKB-SubCell"/>
</dbReference>
<dbReference type="GO" id="GO:0005524">
    <property type="term" value="F:ATP binding"/>
    <property type="evidence" value="ECO:0007669"/>
    <property type="project" value="UniProtKB-KW"/>
</dbReference>
<evidence type="ECO:0000256" key="7">
    <source>
        <dbReference type="ARBA" id="ARBA00023136"/>
    </source>
</evidence>
<gene>
    <name evidence="9" type="primary">oppD</name>
    <name evidence="9" type="ORF">JCM31447_10890</name>
</gene>
<dbReference type="RefSeq" id="WP_130607321.1">
    <property type="nucleotide sequence ID" value="NZ_AP019368.1"/>
</dbReference>
<evidence type="ECO:0000256" key="1">
    <source>
        <dbReference type="ARBA" id="ARBA00004417"/>
    </source>
</evidence>
<dbReference type="GO" id="GO:0015833">
    <property type="term" value="P:peptide transport"/>
    <property type="evidence" value="ECO:0007669"/>
    <property type="project" value="InterPro"/>
</dbReference>
<dbReference type="NCBIfam" id="TIGR01727">
    <property type="entry name" value="oligo_HPY"/>
    <property type="match status" value="1"/>
</dbReference>
<dbReference type="CDD" id="cd03257">
    <property type="entry name" value="ABC_NikE_OppD_transporters"/>
    <property type="match status" value="1"/>
</dbReference>
<dbReference type="InterPro" id="IPR003439">
    <property type="entry name" value="ABC_transporter-like_ATP-bd"/>
</dbReference>
<dbReference type="Proteomes" id="UP000291236">
    <property type="component" value="Chromosome"/>
</dbReference>
<dbReference type="InterPro" id="IPR003593">
    <property type="entry name" value="AAA+_ATPase"/>
</dbReference>
<dbReference type="Pfam" id="PF00005">
    <property type="entry name" value="ABC_tran"/>
    <property type="match status" value="1"/>
</dbReference>
<evidence type="ECO:0000256" key="4">
    <source>
        <dbReference type="ARBA" id="ARBA00022475"/>
    </source>
</evidence>
<accession>A0A4P2VJG2</accession>
<dbReference type="InterPro" id="IPR017871">
    <property type="entry name" value="ABC_transporter-like_CS"/>
</dbReference>
<dbReference type="InterPro" id="IPR050388">
    <property type="entry name" value="ABC_Ni/Peptide_Import"/>
</dbReference>
<evidence type="ECO:0000256" key="6">
    <source>
        <dbReference type="ARBA" id="ARBA00022840"/>
    </source>
</evidence>
<dbReference type="SUPFAM" id="SSF52540">
    <property type="entry name" value="P-loop containing nucleoside triphosphate hydrolases"/>
    <property type="match status" value="1"/>
</dbReference>
<protein>
    <submittedName>
        <fullName evidence="9">Oligopeptide ABC transporter ATP-binding protein OppD</fullName>
    </submittedName>
</protein>
<dbReference type="PROSITE" id="PS50893">
    <property type="entry name" value="ABC_TRANSPORTER_2"/>
    <property type="match status" value="1"/>
</dbReference>
<keyword evidence="5" id="KW-0547">Nucleotide-binding</keyword>
<evidence type="ECO:0000313" key="10">
    <source>
        <dbReference type="Proteomes" id="UP000291236"/>
    </source>
</evidence>
<evidence type="ECO:0000259" key="8">
    <source>
        <dbReference type="PROSITE" id="PS50893"/>
    </source>
</evidence>
<evidence type="ECO:0000256" key="3">
    <source>
        <dbReference type="ARBA" id="ARBA00022448"/>
    </source>
</evidence>
<dbReference type="FunFam" id="3.40.50.300:FF:000016">
    <property type="entry name" value="Oligopeptide ABC transporter ATP-binding component"/>
    <property type="match status" value="1"/>
</dbReference>
<comment type="subcellular location">
    <subcellularLocation>
        <location evidence="1">Cell inner membrane</location>
        <topology evidence="1">Peripheral membrane protein</topology>
    </subcellularLocation>
</comment>
<dbReference type="PROSITE" id="PS00211">
    <property type="entry name" value="ABC_TRANSPORTER_1"/>
    <property type="match status" value="1"/>
</dbReference>
<dbReference type="Pfam" id="PF08352">
    <property type="entry name" value="oligo_HPY"/>
    <property type="match status" value="1"/>
</dbReference>
<dbReference type="PANTHER" id="PTHR43297">
    <property type="entry name" value="OLIGOPEPTIDE TRANSPORT ATP-BINDING PROTEIN APPD"/>
    <property type="match status" value="1"/>
</dbReference>
<dbReference type="PANTHER" id="PTHR43297:SF7">
    <property type="entry name" value="D,D-DIPEPTIDE TRANSPORT ATP-BINDING PROTEIN DDPD-RELATED"/>
    <property type="match status" value="1"/>
</dbReference>
<dbReference type="InterPro" id="IPR013563">
    <property type="entry name" value="Oligopep_ABC_C"/>
</dbReference>
<name>A0A4P2VJG2_FLUSA</name>
<feature type="domain" description="ABC transporter" evidence="8">
    <location>
        <begin position="6"/>
        <end position="253"/>
    </location>
</feature>
<dbReference type="OrthoDB" id="9784450at2"/>
<keyword evidence="6 9" id="KW-0067">ATP-binding</keyword>
<keyword evidence="7" id="KW-0472">Membrane</keyword>
<keyword evidence="3" id="KW-0813">Transport</keyword>
<dbReference type="Gene3D" id="3.40.50.300">
    <property type="entry name" value="P-loop containing nucleotide triphosphate hydrolases"/>
    <property type="match status" value="1"/>
</dbReference>
<dbReference type="AlphaFoldDB" id="A0A4P2VJG2"/>
<keyword evidence="10" id="KW-1185">Reference proteome</keyword>
<proteinExistence type="inferred from homology"/>
<dbReference type="InterPro" id="IPR027417">
    <property type="entry name" value="P-loop_NTPase"/>
</dbReference>
<organism evidence="9 10">
    <name type="scientific">Fluviispira sanaruensis</name>
    <dbReference type="NCBI Taxonomy" id="2493639"/>
    <lineage>
        <taxon>Bacteria</taxon>
        <taxon>Pseudomonadati</taxon>
        <taxon>Bdellovibrionota</taxon>
        <taxon>Oligoflexia</taxon>
        <taxon>Silvanigrellales</taxon>
        <taxon>Silvanigrellaceae</taxon>
        <taxon>Fluviispira</taxon>
    </lineage>
</organism>
<dbReference type="EMBL" id="AP019368">
    <property type="protein sequence ID" value="BBH52648.1"/>
    <property type="molecule type" value="Genomic_DNA"/>
</dbReference>
<comment type="similarity">
    <text evidence="2">Belongs to the ABC transporter superfamily.</text>
</comment>
<keyword evidence="4" id="KW-1003">Cell membrane</keyword>
<reference evidence="9 10" key="1">
    <citation type="submission" date="2018-12" db="EMBL/GenBank/DDBJ databases">
        <title>Rubrispira sanarue gen. nov., sp., nov., a member of the order Silvanigrellales, isolated from a brackish lake in Hamamatsu Japan.</title>
        <authorList>
            <person name="Maejima Y."/>
            <person name="Iino T."/>
            <person name="Muraguchi Y."/>
            <person name="Fukuda K."/>
            <person name="Nojiri H."/>
            <person name="Ohkuma M."/>
            <person name="Moriuchi R."/>
            <person name="Dohra H."/>
            <person name="Kimbara K."/>
            <person name="Shintani M."/>
        </authorList>
    </citation>
    <scope>NUCLEOTIDE SEQUENCE [LARGE SCALE GENOMIC DNA]</scope>
    <source>
        <strain evidence="9 10">RF1110005</strain>
    </source>
</reference>
<evidence type="ECO:0000256" key="2">
    <source>
        <dbReference type="ARBA" id="ARBA00005417"/>
    </source>
</evidence>
<sequence length="321" mass="35503">MSLLSVHNLSIAFSTNDGVVNAVNGISLSLNKGEALGIVGESGSGKSQLVLGIMGLLAQNGKTFGSVKFHDKELIGLKQNELNKIRGDKISMIFQDPMTSLNPYLRISKQMTEVLMLHKNLSYADAKKESINMLDMVRIPEAKNRIDMYPHEFSGGMRQRVMIAMSLLCKPDLLIADEPTTALDVTVQAQIVNLLQDLKKDLDTAIILITHDLGVVAGICNNVMVMYAGRTMEYGSVDNIFYNPQHPYTQGLLRSIPRLTDETYTDLPTIPGNPPSLLNLPQGCPFQERCEFAIEKCSIKPPPLVTLSHDRKKACYRENVL</sequence>
<dbReference type="GO" id="GO:0016887">
    <property type="term" value="F:ATP hydrolysis activity"/>
    <property type="evidence" value="ECO:0007669"/>
    <property type="project" value="InterPro"/>
</dbReference>
<dbReference type="KEGG" id="sbf:JCM31447_10890"/>
<dbReference type="SMART" id="SM00382">
    <property type="entry name" value="AAA"/>
    <property type="match status" value="1"/>
</dbReference>
<evidence type="ECO:0000256" key="5">
    <source>
        <dbReference type="ARBA" id="ARBA00022741"/>
    </source>
</evidence>
<evidence type="ECO:0000313" key="9">
    <source>
        <dbReference type="EMBL" id="BBH52648.1"/>
    </source>
</evidence>